<comment type="caution">
    <text evidence="1">The sequence shown here is derived from an EMBL/GenBank/DDBJ whole genome shotgun (WGS) entry which is preliminary data.</text>
</comment>
<dbReference type="RefSeq" id="WP_060621803.1">
    <property type="nucleotide sequence ID" value="NZ_LCZJ02000012.1"/>
</dbReference>
<protein>
    <recommendedName>
        <fullName evidence="3">Exosporium protein C</fullName>
    </recommendedName>
</protein>
<name>A0A0W1B505_9BACL</name>
<keyword evidence="2" id="KW-1185">Reference proteome</keyword>
<dbReference type="AlphaFoldDB" id="A0A0W1B505"/>
<evidence type="ECO:0000313" key="2">
    <source>
        <dbReference type="Proteomes" id="UP000054709"/>
    </source>
</evidence>
<dbReference type="OrthoDB" id="2869049at2"/>
<gene>
    <name evidence="1" type="ORF">UQ64_04895</name>
</gene>
<proteinExistence type="predicted"/>
<accession>A0A0W1B505</accession>
<evidence type="ECO:0008006" key="3">
    <source>
        <dbReference type="Google" id="ProtNLM"/>
    </source>
</evidence>
<dbReference type="EMBL" id="LCZJ02000012">
    <property type="protein sequence ID" value="KTD88655.1"/>
    <property type="molecule type" value="Genomic_DNA"/>
</dbReference>
<sequence length="119" mass="13241">MALFSTGPIDNGPILGVRQTQIVTVKAVNRDSLNPYTFVIQGYLLNGSRTMYVNETLNLASNQVLTRNYFADLDAFEFEFATLDDAEVEVGISVWGKRASGELVDPHRIVAREKYLGII</sequence>
<reference evidence="1 2" key="1">
    <citation type="journal article" date="2015" name="Int. Biodeterior. Biodegradation">
        <title>Physiological and genetic screening methods for the isolation of methyl tert-butyl ether-degrading bacteria for bioremediation purposes.</title>
        <authorList>
            <person name="Guisado I.M."/>
            <person name="Purswani J."/>
            <person name="Gonzalez Lopez J."/>
            <person name="Pozo C."/>
        </authorList>
    </citation>
    <scope>NUCLEOTIDE SEQUENCE [LARGE SCALE GENOMIC DNA]</scope>
    <source>
        <strain evidence="1 2">SH7</strain>
    </source>
</reference>
<organism evidence="1 2">
    <name type="scientific">Paenibacillus etheri</name>
    <dbReference type="NCBI Taxonomy" id="1306852"/>
    <lineage>
        <taxon>Bacteria</taxon>
        <taxon>Bacillati</taxon>
        <taxon>Bacillota</taxon>
        <taxon>Bacilli</taxon>
        <taxon>Bacillales</taxon>
        <taxon>Paenibacillaceae</taxon>
        <taxon>Paenibacillus</taxon>
    </lineage>
</organism>
<evidence type="ECO:0000313" key="1">
    <source>
        <dbReference type="EMBL" id="KTD88655.1"/>
    </source>
</evidence>
<dbReference type="Proteomes" id="UP000054709">
    <property type="component" value="Unassembled WGS sequence"/>
</dbReference>